<dbReference type="CDD" id="cd04606">
    <property type="entry name" value="CBS_pair_Mg_transporter"/>
    <property type="match status" value="1"/>
</dbReference>
<keyword evidence="4 9" id="KW-0812">Transmembrane</keyword>
<dbReference type="InterPro" id="IPR000644">
    <property type="entry name" value="CBS_dom"/>
</dbReference>
<dbReference type="PANTHER" id="PTHR41394">
    <property type="entry name" value="MAGNESIUM TRANSPORTER MGTE"/>
    <property type="match status" value="1"/>
</dbReference>
<feature type="transmembrane region" description="Helical" evidence="9">
    <location>
        <begin position="404"/>
        <end position="430"/>
    </location>
</feature>
<feature type="transmembrane region" description="Helical" evidence="9">
    <location>
        <begin position="442"/>
        <end position="466"/>
    </location>
</feature>
<evidence type="ECO:0000259" key="10">
    <source>
        <dbReference type="PROSITE" id="PS51371"/>
    </source>
</evidence>
<evidence type="ECO:0000313" key="13">
    <source>
        <dbReference type="Proteomes" id="UP000050497"/>
    </source>
</evidence>
<dbReference type="AlphaFoldDB" id="A0A0N8KER7"/>
<comment type="similarity">
    <text evidence="2 9">Belongs to the SLC41A transporter family.</text>
</comment>
<dbReference type="SMART" id="SM00116">
    <property type="entry name" value="CBS"/>
    <property type="match status" value="2"/>
</dbReference>
<dbReference type="SUPFAM" id="SSF161093">
    <property type="entry name" value="MgtE membrane domain-like"/>
    <property type="match status" value="1"/>
</dbReference>
<dbReference type="SUPFAM" id="SSF158791">
    <property type="entry name" value="MgtE N-terminal domain-like"/>
    <property type="match status" value="1"/>
</dbReference>
<dbReference type="GO" id="GO:0046872">
    <property type="term" value="F:metal ion binding"/>
    <property type="evidence" value="ECO:0007669"/>
    <property type="project" value="UniProtKB-KW"/>
</dbReference>
<evidence type="ECO:0000256" key="8">
    <source>
        <dbReference type="PROSITE-ProRule" id="PRU00703"/>
    </source>
</evidence>
<feature type="domain" description="CBS" evidence="10">
    <location>
        <begin position="156"/>
        <end position="222"/>
    </location>
</feature>
<dbReference type="EMBL" id="FMBM01000001">
    <property type="protein sequence ID" value="SCC78662.1"/>
    <property type="molecule type" value="Genomic_DNA"/>
</dbReference>
<dbReference type="SMART" id="SM00924">
    <property type="entry name" value="MgtE_N"/>
    <property type="match status" value="1"/>
</dbReference>
<evidence type="ECO:0000256" key="3">
    <source>
        <dbReference type="ARBA" id="ARBA00022448"/>
    </source>
</evidence>
<dbReference type="NCBIfam" id="TIGR00400">
    <property type="entry name" value="mgtE"/>
    <property type="match status" value="1"/>
</dbReference>
<dbReference type="InterPro" id="IPR046342">
    <property type="entry name" value="CBS_dom_sf"/>
</dbReference>
<dbReference type="Proteomes" id="UP000182800">
    <property type="component" value="Unassembled WGS sequence"/>
</dbReference>
<dbReference type="Pfam" id="PF01769">
    <property type="entry name" value="MgtE"/>
    <property type="match status" value="1"/>
</dbReference>
<evidence type="ECO:0000313" key="14">
    <source>
        <dbReference type="Proteomes" id="UP000182800"/>
    </source>
</evidence>
<keyword evidence="8" id="KW-0129">CBS domain</keyword>
<comment type="caution">
    <text evidence="11">The sequence shown here is derived from an EMBL/GenBank/DDBJ whole genome shotgun (WGS) entry which is preliminary data.</text>
</comment>
<organism evidence="11 13">
    <name type="scientific">Saliniramus fredricksonii</name>
    <dbReference type="NCBI Taxonomy" id="1653334"/>
    <lineage>
        <taxon>Bacteria</taxon>
        <taxon>Pseudomonadati</taxon>
        <taxon>Pseudomonadota</taxon>
        <taxon>Alphaproteobacteria</taxon>
        <taxon>Hyphomicrobiales</taxon>
        <taxon>Salinarimonadaceae</taxon>
        <taxon>Saliniramus</taxon>
    </lineage>
</organism>
<gene>
    <name evidence="11" type="primary">mgtE</name>
    <name evidence="12" type="ORF">GA0071312_0420</name>
    <name evidence="11" type="ORF">HLUCCO17_02725</name>
</gene>
<dbReference type="Gene3D" id="1.10.357.20">
    <property type="entry name" value="SLC41 divalent cation transporters, integral membrane domain"/>
    <property type="match status" value="1"/>
</dbReference>
<keyword evidence="3 9" id="KW-0813">Transport</keyword>
<dbReference type="InterPro" id="IPR038076">
    <property type="entry name" value="MgtE_N_sf"/>
</dbReference>
<evidence type="ECO:0000256" key="1">
    <source>
        <dbReference type="ARBA" id="ARBA00004141"/>
    </source>
</evidence>
<dbReference type="Proteomes" id="UP000050497">
    <property type="component" value="Unassembled WGS sequence"/>
</dbReference>
<feature type="transmembrane region" description="Helical" evidence="9">
    <location>
        <begin position="304"/>
        <end position="324"/>
    </location>
</feature>
<dbReference type="InterPro" id="IPR006669">
    <property type="entry name" value="MgtE_transporter"/>
</dbReference>
<dbReference type="STRING" id="1653334.GA0071312_0420"/>
<evidence type="ECO:0000256" key="9">
    <source>
        <dbReference type="RuleBase" id="RU362011"/>
    </source>
</evidence>
<evidence type="ECO:0000256" key="2">
    <source>
        <dbReference type="ARBA" id="ARBA00009749"/>
    </source>
</evidence>
<keyword evidence="14" id="KW-1185">Reference proteome</keyword>
<dbReference type="GO" id="GO:0005886">
    <property type="term" value="C:plasma membrane"/>
    <property type="evidence" value="ECO:0007669"/>
    <property type="project" value="UniProtKB-SubCell"/>
</dbReference>
<feature type="transmembrane region" description="Helical" evidence="9">
    <location>
        <begin position="330"/>
        <end position="357"/>
    </location>
</feature>
<protein>
    <recommendedName>
        <fullName evidence="9">Magnesium transporter MgtE</fullName>
    </recommendedName>
</protein>
<dbReference type="Gene3D" id="1.25.60.10">
    <property type="entry name" value="MgtE N-terminal domain-like"/>
    <property type="match status" value="1"/>
</dbReference>
<dbReference type="GO" id="GO:0015095">
    <property type="term" value="F:magnesium ion transmembrane transporter activity"/>
    <property type="evidence" value="ECO:0007669"/>
    <property type="project" value="UniProtKB-UniRule"/>
</dbReference>
<dbReference type="PANTHER" id="PTHR41394:SF8">
    <property type="entry name" value="MAGNESIUM TRANSPORTER MGTE"/>
    <property type="match status" value="1"/>
</dbReference>
<dbReference type="InterPro" id="IPR006668">
    <property type="entry name" value="Mg_transptr_MgtE_intracell_dom"/>
</dbReference>
<dbReference type="PATRIC" id="fig|1653334.4.peg.3145"/>
<evidence type="ECO:0000256" key="6">
    <source>
        <dbReference type="ARBA" id="ARBA00022989"/>
    </source>
</evidence>
<dbReference type="InterPro" id="IPR006667">
    <property type="entry name" value="SLC41_membr_dom"/>
</dbReference>
<keyword evidence="6 9" id="KW-1133">Transmembrane helix</keyword>
<name>A0A0N8KER7_9HYPH</name>
<evidence type="ECO:0000256" key="4">
    <source>
        <dbReference type="ARBA" id="ARBA00022692"/>
    </source>
</evidence>
<comment type="subunit">
    <text evidence="9">Homodimer.</text>
</comment>
<evidence type="ECO:0000256" key="5">
    <source>
        <dbReference type="ARBA" id="ARBA00022842"/>
    </source>
</evidence>
<dbReference type="EMBL" id="LJSX01000003">
    <property type="protein sequence ID" value="KPQ12090.1"/>
    <property type="molecule type" value="Genomic_DNA"/>
</dbReference>
<reference evidence="12 14" key="2">
    <citation type="submission" date="2016-08" db="EMBL/GenBank/DDBJ databases">
        <authorList>
            <person name="Varghese N."/>
            <person name="Submissions Spin"/>
        </authorList>
    </citation>
    <scope>NUCLEOTIDE SEQUENCE [LARGE SCALE GENOMIC DNA]</scope>
    <source>
        <strain evidence="12 14">HL-109</strain>
    </source>
</reference>
<dbReference type="RefSeq" id="WP_083204366.1">
    <property type="nucleotide sequence ID" value="NZ_FMBM01000001.1"/>
</dbReference>
<sequence>MTKNQALLDLEIDRNVLADDETLAIVAQALRTCLRDGDKKTLRAFLDSQEPADIATILDTLEAAEALAAMRHVDLYEQAQIFGYLDPEYQIELSDLMGRRELARLMSAMSHDERVDLFKNLDPVAREAVLPGLAKAERDDLRKLASYPEDTAGSIMTSDYATLTPDMTAKEAIEALRNQALDAETVYQAYIIDEERQLVGVISLRDLIVARANARVRNLMDTNPVFIRAEADREEAAQIISRYDLIALPVINGGDKLVGIVTQDDAMDVQEQEATTDFHKVGTVSGLKANVRDASIFVLYRARIVWLVLLVFGNIFSGAGIAFFEDTIAAHLALLFFLPLLIASGGNAGAQSATLMVRALATGDVRMSDWASVLGREFATALLLGLTMAAAVSLIGVLRAGPDIALVVALSMVAIVLVGAMIGMSLPFVLSRLKLDPATASAPLVTSIADVTGVLIYFTIATQVLAMQAT</sequence>
<feature type="transmembrane region" description="Helical" evidence="9">
    <location>
        <begin position="378"/>
        <end position="398"/>
    </location>
</feature>
<dbReference type="Pfam" id="PF03448">
    <property type="entry name" value="MgtE_N"/>
    <property type="match status" value="1"/>
</dbReference>
<dbReference type="PROSITE" id="PS51371">
    <property type="entry name" value="CBS"/>
    <property type="match status" value="2"/>
</dbReference>
<dbReference type="Gene3D" id="3.10.580.10">
    <property type="entry name" value="CBS-domain"/>
    <property type="match status" value="1"/>
</dbReference>
<accession>A0A0N8KER7</accession>
<feature type="domain" description="CBS" evidence="10">
    <location>
        <begin position="223"/>
        <end position="276"/>
    </location>
</feature>
<dbReference type="Pfam" id="PF00571">
    <property type="entry name" value="CBS"/>
    <property type="match status" value="2"/>
</dbReference>
<comment type="subcellular location">
    <subcellularLocation>
        <location evidence="9">Cell membrane</location>
        <topology evidence="9">Multi-pass membrane protein</topology>
    </subcellularLocation>
    <subcellularLocation>
        <location evidence="1">Membrane</location>
        <topology evidence="1">Multi-pass membrane protein</topology>
    </subcellularLocation>
</comment>
<evidence type="ECO:0000313" key="12">
    <source>
        <dbReference type="EMBL" id="SCC78662.1"/>
    </source>
</evidence>
<proteinExistence type="inferred from homology"/>
<keyword evidence="9" id="KW-0479">Metal-binding</keyword>
<comment type="function">
    <text evidence="9">Acts as a magnesium transporter.</text>
</comment>
<keyword evidence="7 9" id="KW-0472">Membrane</keyword>
<dbReference type="OrthoDB" id="9790355at2"/>
<dbReference type="InterPro" id="IPR036739">
    <property type="entry name" value="SLC41_membr_dom_sf"/>
</dbReference>
<reference evidence="11 13" key="1">
    <citation type="submission" date="2015-09" db="EMBL/GenBank/DDBJ databases">
        <title>Identification and resolution of microdiversity through metagenomic sequencing of parallel consortia.</title>
        <authorList>
            <person name="Nelson W.C."/>
            <person name="Romine M.F."/>
            <person name="Lindemann S.R."/>
        </authorList>
    </citation>
    <scope>NUCLEOTIDE SEQUENCE [LARGE SCALE GENOMIC DNA]</scope>
    <source>
        <strain evidence="11">HL-109</strain>
    </source>
</reference>
<keyword evidence="5 9" id="KW-0460">Magnesium</keyword>
<evidence type="ECO:0000313" key="11">
    <source>
        <dbReference type="EMBL" id="KPQ12090.1"/>
    </source>
</evidence>
<dbReference type="SUPFAM" id="SSF54631">
    <property type="entry name" value="CBS-domain pair"/>
    <property type="match status" value="1"/>
</dbReference>
<evidence type="ECO:0000256" key="7">
    <source>
        <dbReference type="ARBA" id="ARBA00023136"/>
    </source>
</evidence>
<keyword evidence="9" id="KW-1003">Cell membrane</keyword>